<dbReference type="HOGENOM" id="CLU_2254232_0_0_1"/>
<reference evidence="1" key="1">
    <citation type="journal article" date="2009" name="Rice">
        <title>De Novo Next Generation Sequencing of Plant Genomes.</title>
        <authorList>
            <person name="Rounsley S."/>
            <person name="Marri P.R."/>
            <person name="Yu Y."/>
            <person name="He R."/>
            <person name="Sisneros N."/>
            <person name="Goicoechea J.L."/>
            <person name="Lee S.J."/>
            <person name="Angelova A."/>
            <person name="Kudrna D."/>
            <person name="Luo M."/>
            <person name="Affourtit J."/>
            <person name="Desany B."/>
            <person name="Knight J."/>
            <person name="Niazi F."/>
            <person name="Egholm M."/>
            <person name="Wing R.A."/>
        </authorList>
    </citation>
    <scope>NUCLEOTIDE SEQUENCE [LARGE SCALE GENOMIC DNA]</scope>
    <source>
        <strain evidence="1">cv. IRGC 105608</strain>
    </source>
</reference>
<dbReference type="Proteomes" id="UP000026960">
    <property type="component" value="Chromosome 10"/>
</dbReference>
<reference evidence="1" key="2">
    <citation type="submission" date="2015-03" db="UniProtKB">
        <authorList>
            <consortium name="EnsemblPlants"/>
        </authorList>
    </citation>
    <scope>IDENTIFICATION</scope>
</reference>
<dbReference type="AlphaFoldDB" id="A0A0D3HDS9"/>
<protein>
    <submittedName>
        <fullName evidence="1">Uncharacterized protein</fullName>
    </submittedName>
</protein>
<dbReference type="Gramene" id="OBART10G10360.1">
    <property type="protein sequence ID" value="OBART10G10360.1"/>
    <property type="gene ID" value="OBART10G10360"/>
</dbReference>
<organism evidence="1">
    <name type="scientific">Oryza barthii</name>
    <dbReference type="NCBI Taxonomy" id="65489"/>
    <lineage>
        <taxon>Eukaryota</taxon>
        <taxon>Viridiplantae</taxon>
        <taxon>Streptophyta</taxon>
        <taxon>Embryophyta</taxon>
        <taxon>Tracheophyta</taxon>
        <taxon>Spermatophyta</taxon>
        <taxon>Magnoliopsida</taxon>
        <taxon>Liliopsida</taxon>
        <taxon>Poales</taxon>
        <taxon>Poaceae</taxon>
        <taxon>BOP clade</taxon>
        <taxon>Oryzoideae</taxon>
        <taxon>Oryzeae</taxon>
        <taxon>Oryzinae</taxon>
        <taxon>Oryza</taxon>
    </lineage>
</organism>
<accession>A0A0D3HDS9</accession>
<proteinExistence type="predicted"/>
<dbReference type="EnsemblPlants" id="OBART10G10360.1">
    <property type="protein sequence ID" value="OBART10G10360.1"/>
    <property type="gene ID" value="OBART10G10360"/>
</dbReference>
<dbReference type="PaxDb" id="65489-OBART10G10360.1"/>
<keyword evidence="2" id="KW-1185">Reference proteome</keyword>
<sequence length="104" mass="11398">MQRVASCGPGRVAKLNLSVSAQPGCGGFFCIRSTRLGASCRQPNSDLLHPRVRARFLLPNGLEDFVGPVKHSKTDLMKILYIPPFLVRLWMVCITDLGICSSLP</sequence>
<evidence type="ECO:0000313" key="2">
    <source>
        <dbReference type="Proteomes" id="UP000026960"/>
    </source>
</evidence>
<evidence type="ECO:0000313" key="1">
    <source>
        <dbReference type="EnsemblPlants" id="OBART10G10360.1"/>
    </source>
</evidence>
<name>A0A0D3HDS9_9ORYZ</name>